<name>A0ABP9ES97_9PSEU</name>
<feature type="transmembrane region" description="Helical" evidence="5">
    <location>
        <begin position="456"/>
        <end position="478"/>
    </location>
</feature>
<feature type="transmembrane region" description="Helical" evidence="5">
    <location>
        <begin position="215"/>
        <end position="236"/>
    </location>
</feature>
<evidence type="ECO:0000256" key="1">
    <source>
        <dbReference type="ARBA" id="ARBA00004651"/>
    </source>
</evidence>
<keyword evidence="4 5" id="KW-0472">Membrane</keyword>
<dbReference type="SUPFAM" id="SSF103473">
    <property type="entry name" value="MFS general substrate transporter"/>
    <property type="match status" value="1"/>
</dbReference>
<keyword evidence="8" id="KW-1185">Reference proteome</keyword>
<evidence type="ECO:0000256" key="5">
    <source>
        <dbReference type="SAM" id="Phobius"/>
    </source>
</evidence>
<sequence length="619" mass="63576">MALSGLLMALFVAILSSTIVSNALPRILADLGGTQAQYTWVVTASLLAMTASTPIWGKLADLFSKKLLVQIAITLFIVGSMLCGLTTGTAELIGFRVIQGLGMGGLMALAQVVIAAIIPPRERGRYSGYLGAIMAVATVGGPLIGGVIVDTIGWRWCFYVTVPIAVVALVVLQRTLTVPTVEREVHIDYVGAVLIAAGVSALLIWTSLAGHRFAWGSWSSVAWVGGGVLALVLAVVVESRVREPIVPLHLFRNPTVALATVAGLFVGVAMFGSTVYLSQFFQLARGATATEAGLLTLPMIAGLFLASTIVGQLITRHGRWKPYLVGGGVLLTLGLLGEGLFVSATVPYGVLAVFMAMVGVGVGATQQNLVLAVQNQVAMSEMGAASSTVAFFRSLGGAAGVAALGALLSTQVTSAISSGLAALGLPGAGVSGGQIPDLATLPAPVRTVIENAYGDAIATLFLVAAPLALIALIAILFLHEVPLRRTIDVEEIAPAARHEAGTGATGADTVRLRRPALRGTVRHEGEPAPGAVLTLVDADGRQLGRAVAGADGVYTLDAATAGRPHLLVVQWRGTPHVEALGGTTGPQDRDVALVTDLAATGRHARAGLDAPTVSLAAER</sequence>
<dbReference type="CDD" id="cd17502">
    <property type="entry name" value="MFS_Azr1_MDR_like"/>
    <property type="match status" value="1"/>
</dbReference>
<protein>
    <submittedName>
        <fullName evidence="7">MDR family MFS transporter</fullName>
    </submittedName>
</protein>
<keyword evidence="2 5" id="KW-0812">Transmembrane</keyword>
<feature type="transmembrane region" description="Helical" evidence="5">
    <location>
        <begin position="292"/>
        <end position="311"/>
    </location>
</feature>
<feature type="transmembrane region" description="Helical" evidence="5">
    <location>
        <begin position="390"/>
        <end position="408"/>
    </location>
</feature>
<dbReference type="PANTHER" id="PTHR23501">
    <property type="entry name" value="MAJOR FACILITATOR SUPERFAMILY"/>
    <property type="match status" value="1"/>
</dbReference>
<organism evidence="7 8">
    <name type="scientific">Actinomycetospora straminea</name>
    <dbReference type="NCBI Taxonomy" id="663607"/>
    <lineage>
        <taxon>Bacteria</taxon>
        <taxon>Bacillati</taxon>
        <taxon>Actinomycetota</taxon>
        <taxon>Actinomycetes</taxon>
        <taxon>Pseudonocardiales</taxon>
        <taxon>Pseudonocardiaceae</taxon>
        <taxon>Actinomycetospora</taxon>
    </lineage>
</organism>
<feature type="transmembrane region" description="Helical" evidence="5">
    <location>
        <begin position="189"/>
        <end position="209"/>
    </location>
</feature>
<dbReference type="InterPro" id="IPR011701">
    <property type="entry name" value="MFS"/>
</dbReference>
<comment type="subcellular location">
    <subcellularLocation>
        <location evidence="1">Cell membrane</location>
        <topology evidence="1">Multi-pass membrane protein</topology>
    </subcellularLocation>
</comment>
<feature type="transmembrane region" description="Helical" evidence="5">
    <location>
        <begin position="256"/>
        <end position="277"/>
    </location>
</feature>
<dbReference type="PROSITE" id="PS50850">
    <property type="entry name" value="MFS"/>
    <property type="match status" value="1"/>
</dbReference>
<feature type="transmembrane region" description="Helical" evidence="5">
    <location>
        <begin position="323"/>
        <end position="342"/>
    </location>
</feature>
<feature type="transmembrane region" description="Helical" evidence="5">
    <location>
        <begin position="348"/>
        <end position="369"/>
    </location>
</feature>
<dbReference type="Gene3D" id="1.20.1720.10">
    <property type="entry name" value="Multidrug resistance protein D"/>
    <property type="match status" value="1"/>
</dbReference>
<feature type="transmembrane region" description="Helical" evidence="5">
    <location>
        <begin position="38"/>
        <end position="56"/>
    </location>
</feature>
<dbReference type="EMBL" id="BAABHQ010000013">
    <property type="protein sequence ID" value="GAA4885497.1"/>
    <property type="molecule type" value="Genomic_DNA"/>
</dbReference>
<proteinExistence type="predicted"/>
<evidence type="ECO:0000256" key="2">
    <source>
        <dbReference type="ARBA" id="ARBA00022692"/>
    </source>
</evidence>
<evidence type="ECO:0000256" key="3">
    <source>
        <dbReference type="ARBA" id="ARBA00022989"/>
    </source>
</evidence>
<feature type="transmembrane region" description="Helical" evidence="5">
    <location>
        <begin position="158"/>
        <end position="177"/>
    </location>
</feature>
<feature type="transmembrane region" description="Helical" evidence="5">
    <location>
        <begin position="129"/>
        <end position="152"/>
    </location>
</feature>
<evidence type="ECO:0000256" key="4">
    <source>
        <dbReference type="ARBA" id="ARBA00023136"/>
    </source>
</evidence>
<dbReference type="InterPro" id="IPR020846">
    <property type="entry name" value="MFS_dom"/>
</dbReference>
<evidence type="ECO:0000259" key="6">
    <source>
        <dbReference type="PROSITE" id="PS50850"/>
    </source>
</evidence>
<feature type="transmembrane region" description="Helical" evidence="5">
    <location>
        <begin position="68"/>
        <end position="87"/>
    </location>
</feature>
<feature type="transmembrane region" description="Helical" evidence="5">
    <location>
        <begin position="93"/>
        <end position="117"/>
    </location>
</feature>
<dbReference type="Pfam" id="PF07690">
    <property type="entry name" value="MFS_1"/>
    <property type="match status" value="1"/>
</dbReference>
<accession>A0ABP9ES97</accession>
<dbReference type="PRINTS" id="PR01036">
    <property type="entry name" value="TCRTETB"/>
</dbReference>
<dbReference type="Proteomes" id="UP001500457">
    <property type="component" value="Unassembled WGS sequence"/>
</dbReference>
<dbReference type="PANTHER" id="PTHR23501:SF197">
    <property type="entry name" value="COMD"/>
    <property type="match status" value="1"/>
</dbReference>
<dbReference type="InterPro" id="IPR036259">
    <property type="entry name" value="MFS_trans_sf"/>
</dbReference>
<comment type="caution">
    <text evidence="7">The sequence shown here is derived from an EMBL/GenBank/DDBJ whole genome shotgun (WGS) entry which is preliminary data.</text>
</comment>
<evidence type="ECO:0000313" key="8">
    <source>
        <dbReference type="Proteomes" id="UP001500457"/>
    </source>
</evidence>
<evidence type="ECO:0000313" key="7">
    <source>
        <dbReference type="EMBL" id="GAA4885497.1"/>
    </source>
</evidence>
<feature type="domain" description="Major facilitator superfamily (MFS) profile" evidence="6">
    <location>
        <begin position="1"/>
        <end position="483"/>
    </location>
</feature>
<dbReference type="Gene3D" id="1.20.1250.20">
    <property type="entry name" value="MFS general substrate transporter like domains"/>
    <property type="match status" value="1"/>
</dbReference>
<reference evidence="8" key="1">
    <citation type="journal article" date="2019" name="Int. J. Syst. Evol. Microbiol.">
        <title>The Global Catalogue of Microorganisms (GCM) 10K type strain sequencing project: providing services to taxonomists for standard genome sequencing and annotation.</title>
        <authorList>
            <consortium name="The Broad Institute Genomics Platform"/>
            <consortium name="The Broad Institute Genome Sequencing Center for Infectious Disease"/>
            <person name="Wu L."/>
            <person name="Ma J."/>
        </authorList>
    </citation>
    <scope>NUCLEOTIDE SEQUENCE [LARGE SCALE GENOMIC DNA]</scope>
    <source>
        <strain evidence="8">JCM 17983</strain>
    </source>
</reference>
<gene>
    <name evidence="7" type="ORF">GCM10023203_42340</name>
</gene>
<keyword evidence="3 5" id="KW-1133">Transmembrane helix</keyword>